<dbReference type="CDD" id="cd01879">
    <property type="entry name" value="FeoB"/>
    <property type="match status" value="1"/>
</dbReference>
<feature type="transmembrane region" description="Helical" evidence="17">
    <location>
        <begin position="434"/>
        <end position="452"/>
    </location>
</feature>
<keyword evidence="13 17" id="KW-0472">Membrane</keyword>
<dbReference type="InterPro" id="IPR011640">
    <property type="entry name" value="Fe2_transport_prot_B_C"/>
</dbReference>
<dbReference type="RefSeq" id="WP_015260841.1">
    <property type="nucleotide sequence ID" value="NC_019903.1"/>
</dbReference>
<dbReference type="Pfam" id="PF02421">
    <property type="entry name" value="FeoB_N"/>
    <property type="match status" value="1"/>
</dbReference>
<evidence type="ECO:0000256" key="7">
    <source>
        <dbReference type="ARBA" id="ARBA00022692"/>
    </source>
</evidence>
<keyword evidence="8 15" id="KW-0547">Nucleotide-binding</keyword>
<dbReference type="InterPro" id="IPR027417">
    <property type="entry name" value="P-loop_NTPase"/>
</dbReference>
<evidence type="ECO:0000256" key="4">
    <source>
        <dbReference type="ARBA" id="ARBA00022475"/>
    </source>
</evidence>
<dbReference type="GO" id="GO:0015093">
    <property type="term" value="F:ferrous iron transmembrane transporter activity"/>
    <property type="evidence" value="ECO:0007669"/>
    <property type="project" value="UniProtKB-UniRule"/>
</dbReference>
<feature type="transmembrane region" description="Helical" evidence="17">
    <location>
        <begin position="692"/>
        <end position="711"/>
    </location>
</feature>
<dbReference type="EMBL" id="CP003344">
    <property type="protein sequence ID" value="AGA67834.1"/>
    <property type="molecule type" value="Genomic_DNA"/>
</dbReference>
<dbReference type="Pfam" id="PF07664">
    <property type="entry name" value="FeoB_C"/>
    <property type="match status" value="1"/>
</dbReference>
<evidence type="ECO:0000256" key="9">
    <source>
        <dbReference type="ARBA" id="ARBA00022989"/>
    </source>
</evidence>
<evidence type="ECO:0000313" key="19">
    <source>
        <dbReference type="EMBL" id="AGA67834.1"/>
    </source>
</evidence>
<evidence type="ECO:0000256" key="10">
    <source>
        <dbReference type="ARBA" id="ARBA00023004"/>
    </source>
</evidence>
<feature type="transmembrane region" description="Helical" evidence="17">
    <location>
        <begin position="406"/>
        <end position="428"/>
    </location>
</feature>
<reference evidence="20" key="1">
    <citation type="submission" date="2012-02" db="EMBL/GenBank/DDBJ databases">
        <title>Complete sequence of Desulfitobacterium dichloroeliminans LMG P-21439.</title>
        <authorList>
            <person name="Lucas S."/>
            <person name="Han J."/>
            <person name="Lapidus A."/>
            <person name="Cheng J.-F."/>
            <person name="Goodwin L."/>
            <person name="Pitluck S."/>
            <person name="Peters L."/>
            <person name="Ovchinnikova G."/>
            <person name="Teshima H."/>
            <person name="Detter J.C."/>
            <person name="Han C."/>
            <person name="Tapia R."/>
            <person name="Land M."/>
            <person name="Hauser L."/>
            <person name="Kyrpides N."/>
            <person name="Ivanova N."/>
            <person name="Pagani I."/>
            <person name="Kruse T."/>
            <person name="de Vos W.M."/>
            <person name="Boon N."/>
            <person name="Smidt H."/>
            <person name="Woyke T."/>
        </authorList>
    </citation>
    <scope>NUCLEOTIDE SEQUENCE [LARGE SCALE GENOMIC DNA]</scope>
    <source>
        <strain evidence="20">LMG P-21439 / DCA1</strain>
    </source>
</reference>
<evidence type="ECO:0000256" key="17">
    <source>
        <dbReference type="RuleBase" id="RU362098"/>
    </source>
</evidence>
<name>L0F1U6_DESDL</name>
<feature type="binding site" evidence="15">
    <location>
        <begin position="227"/>
        <end position="230"/>
    </location>
    <ligand>
        <name>GTP</name>
        <dbReference type="ChEBI" id="CHEBI:37565"/>
        <label>1</label>
    </ligand>
</feature>
<dbReference type="KEGG" id="ddl:Desdi_0285"/>
<dbReference type="InterPro" id="IPR030389">
    <property type="entry name" value="G_FEOB_dom"/>
</dbReference>
<dbReference type="PRINTS" id="PR00326">
    <property type="entry name" value="GTP1OBG"/>
</dbReference>
<evidence type="ECO:0000256" key="13">
    <source>
        <dbReference type="ARBA" id="ARBA00023136"/>
    </source>
</evidence>
<feature type="transmembrane region" description="Helical" evidence="17">
    <location>
        <begin position="632"/>
        <end position="653"/>
    </location>
</feature>
<keyword evidence="20" id="KW-1185">Reference proteome</keyword>
<feature type="binding site" evidence="16">
    <location>
        <position position="136"/>
    </location>
    <ligand>
        <name>Mg(2+)</name>
        <dbReference type="ChEBI" id="CHEBI:18420"/>
        <label>2</label>
    </ligand>
</feature>
<dbReference type="InterPro" id="IPR041069">
    <property type="entry name" value="FeoB_Cyto"/>
</dbReference>
<feature type="transmembrane region" description="Helical" evidence="17">
    <location>
        <begin position="757"/>
        <end position="783"/>
    </location>
</feature>
<gene>
    <name evidence="19" type="ordered locus">Desdi_0285</name>
</gene>
<feature type="binding site" evidence="16">
    <location>
        <position position="137"/>
    </location>
    <ligand>
        <name>Mg(2+)</name>
        <dbReference type="ChEBI" id="CHEBI:18420"/>
        <label>2</label>
    </ligand>
</feature>
<keyword evidence="5 17" id="KW-0410">Iron transport</keyword>
<keyword evidence="7 17" id="KW-0812">Transmembrane</keyword>
<evidence type="ECO:0000256" key="15">
    <source>
        <dbReference type="PIRSR" id="PIRSR603373-1"/>
    </source>
</evidence>
<dbReference type="HOGENOM" id="CLU_013350_3_0_9"/>
<dbReference type="FunFam" id="3.40.50.300:FF:000426">
    <property type="entry name" value="Ferrous iron transport protein B"/>
    <property type="match status" value="1"/>
</dbReference>
<dbReference type="InterPro" id="IPR050860">
    <property type="entry name" value="FeoB_GTPase"/>
</dbReference>
<dbReference type="InterPro" id="IPR008988">
    <property type="entry name" value="Transcriptional_repressor_C"/>
</dbReference>
<keyword evidence="16" id="KW-0479">Metal-binding</keyword>
<protein>
    <recommendedName>
        <fullName evidence="14 17">Ferrous iron transport protein B</fullName>
    </recommendedName>
</protein>
<accession>L0F1U6</accession>
<dbReference type="PROSITE" id="PS51711">
    <property type="entry name" value="G_FEOB"/>
    <property type="match status" value="1"/>
</dbReference>
<feature type="domain" description="FeoB-type G" evidence="18">
    <location>
        <begin position="115"/>
        <end position="276"/>
    </location>
</feature>
<dbReference type="SMART" id="SM00899">
    <property type="entry name" value="FeoA"/>
    <property type="match status" value="1"/>
</dbReference>
<dbReference type="eggNOG" id="COG0370">
    <property type="taxonomic scope" value="Bacteria"/>
</dbReference>
<sequence>MKLNELSIGQSASIISVGGSGALRQHFLDMGVLPGAVVTLVKLAPMGDPMELRIHGYELTLRLADAEKIEIETVHDLEQLTDNSRMTKPASHPGLGETGIFHTKADGDSLPDSEVLTFALAGNQNSGKTTLFNQLTGSNQRVGNFPGVTVDRKDGVIRGHANTLVTDLPGIYSMSPYSSEELVTRQFLLKDKPKGIINIVDATNIERNLYLSMQLMELDIPMVLALNMMDEVRNNGGSIHINEMENMLGIPVVPIAANKNEGIQELIDHAIHVAKHQERPGRMDFCDPEHDNGAVHRCLHAIIHLIEDHAKRAQIPVRFAASKVAEGDKAIIQALDLNPNELELLDHIIQQMEDESGLDHAAAIADMRFKFIKKISAATVVKPNESKEHARSVAVDKVLTGKYTAIPAFVGIMGLVFWLTFGMIGTWLSDLLDMGITWLTALVDMGLTAYGINPVVHSLIIDGIFTGVGSVLSFLPIIVTLFFFLSFLEDSGYMARVAFVMDKLLRKIGLSGRSIVPMLIGFGCTVPGVMASRTLPSERDRKMTILLTPFMSCSAKLPIYALFTAAFFPRYGALVMIGLYFGGIVVGILFALLLKGSLFKGEPVPFVMELPNYRMPSFQNVLRLLWDKAKDFLTRAFTVIFVATIIIWFLQYFDTRLNVVSDSQSSMLAMLAGAFAPLLQPLGLADWRISTALITGFMAKESVVSTLTVLLEGSTTTLAGLFTPFSAIVFLVFTLLYTPCVAAIASVKRELGGKWAVGVVVMQCAIAWFAALLVNLLGMMMGWV</sequence>
<evidence type="ECO:0000256" key="3">
    <source>
        <dbReference type="ARBA" id="ARBA00022448"/>
    </source>
</evidence>
<dbReference type="Proteomes" id="UP000010797">
    <property type="component" value="Chromosome"/>
</dbReference>
<evidence type="ECO:0000256" key="8">
    <source>
        <dbReference type="ARBA" id="ARBA00022741"/>
    </source>
</evidence>
<feature type="binding site" evidence="15">
    <location>
        <begin position="147"/>
        <end position="151"/>
    </location>
    <ligand>
        <name>GTP</name>
        <dbReference type="ChEBI" id="CHEBI:37565"/>
        <label>1</label>
    </ligand>
</feature>
<evidence type="ECO:0000256" key="2">
    <source>
        <dbReference type="ARBA" id="ARBA00004429"/>
    </source>
</evidence>
<dbReference type="SUPFAM" id="SSF52540">
    <property type="entry name" value="P-loop containing nucleoside triphosphate hydrolases"/>
    <property type="match status" value="1"/>
</dbReference>
<dbReference type="InterPro" id="IPR007167">
    <property type="entry name" value="Fe-transptr_FeoA-like"/>
</dbReference>
<dbReference type="OrthoDB" id="9809127at2"/>
<feature type="transmembrane region" description="Helical" evidence="17">
    <location>
        <begin position="543"/>
        <end position="568"/>
    </location>
</feature>
<dbReference type="PANTHER" id="PTHR43185">
    <property type="entry name" value="FERROUS IRON TRANSPORT PROTEIN B"/>
    <property type="match status" value="1"/>
</dbReference>
<keyword evidence="9 17" id="KW-1133">Transmembrane helix</keyword>
<evidence type="ECO:0000256" key="16">
    <source>
        <dbReference type="PIRSR" id="PIRSR603373-2"/>
    </source>
</evidence>
<dbReference type="InterPro" id="IPR003373">
    <property type="entry name" value="Fe2_transport_prot-B"/>
</dbReference>
<dbReference type="GO" id="GO:0005886">
    <property type="term" value="C:plasma membrane"/>
    <property type="evidence" value="ECO:0007669"/>
    <property type="project" value="UniProtKB-SubCell"/>
</dbReference>
<keyword evidence="4" id="KW-1003">Cell membrane</keyword>
<dbReference type="Pfam" id="PF07670">
    <property type="entry name" value="Gate"/>
    <property type="match status" value="2"/>
</dbReference>
<evidence type="ECO:0000259" key="18">
    <source>
        <dbReference type="PROSITE" id="PS51711"/>
    </source>
</evidence>
<keyword evidence="10 17" id="KW-0408">Iron</keyword>
<feature type="transmembrane region" description="Helical" evidence="17">
    <location>
        <begin position="723"/>
        <end position="745"/>
    </location>
</feature>
<dbReference type="Pfam" id="PF17910">
    <property type="entry name" value="FeoB_Cyto"/>
    <property type="match status" value="1"/>
</dbReference>
<dbReference type="Pfam" id="PF04023">
    <property type="entry name" value="FeoA"/>
    <property type="match status" value="1"/>
</dbReference>
<evidence type="ECO:0000256" key="11">
    <source>
        <dbReference type="ARBA" id="ARBA00023065"/>
    </source>
</evidence>
<keyword evidence="12 15" id="KW-0342">GTP-binding</keyword>
<comment type="subcellular location">
    <subcellularLocation>
        <location evidence="2">Cell inner membrane</location>
        <topology evidence="2">Multi-pass membrane protein</topology>
    </subcellularLocation>
    <subcellularLocation>
        <location evidence="17">Cell membrane</location>
        <topology evidence="17">Multi-pass membrane protein</topology>
    </subcellularLocation>
</comment>
<feature type="transmembrane region" description="Helical" evidence="17">
    <location>
        <begin position="574"/>
        <end position="594"/>
    </location>
</feature>
<dbReference type="Gene3D" id="3.40.50.300">
    <property type="entry name" value="P-loop containing nucleotide triphosphate hydrolases"/>
    <property type="match status" value="1"/>
</dbReference>
<feature type="transmembrane region" description="Helical" evidence="17">
    <location>
        <begin position="508"/>
        <end position="531"/>
    </location>
</feature>
<comment type="function">
    <text evidence="1 17">Probable transporter of a GTP-driven Fe(2+) uptake system.</text>
</comment>
<comment type="similarity">
    <text evidence="17">Belongs to the TRAFAC class TrmE-Era-EngA-EngB-Septin-like GTPase superfamily. FeoB GTPase (TC 9.A.8) family.</text>
</comment>
<dbReference type="InterPro" id="IPR011642">
    <property type="entry name" value="Gate_dom"/>
</dbReference>
<feature type="binding site" evidence="15">
    <location>
        <begin position="167"/>
        <end position="170"/>
    </location>
    <ligand>
        <name>GTP</name>
        <dbReference type="ChEBI" id="CHEBI:37565"/>
        <label>1</label>
    </ligand>
</feature>
<evidence type="ECO:0000256" key="14">
    <source>
        <dbReference type="NCBIfam" id="TIGR00437"/>
    </source>
</evidence>
<feature type="binding site" evidence="16">
    <location>
        <position position="133"/>
    </location>
    <ligand>
        <name>Mg(2+)</name>
        <dbReference type="ChEBI" id="CHEBI:18420"/>
        <label>2</label>
    </ligand>
</feature>
<proteinExistence type="inferred from homology"/>
<dbReference type="InterPro" id="IPR038157">
    <property type="entry name" value="FeoA_core_dom"/>
</dbReference>
<dbReference type="NCBIfam" id="TIGR00437">
    <property type="entry name" value="feoB"/>
    <property type="match status" value="1"/>
</dbReference>
<keyword evidence="11" id="KW-0406">Ion transport</keyword>
<evidence type="ECO:0000256" key="12">
    <source>
        <dbReference type="ARBA" id="ARBA00023134"/>
    </source>
</evidence>
<dbReference type="AlphaFoldDB" id="L0F1U6"/>
<dbReference type="InterPro" id="IPR006073">
    <property type="entry name" value="GTP-bd"/>
</dbReference>
<evidence type="ECO:0000256" key="1">
    <source>
        <dbReference type="ARBA" id="ARBA00003926"/>
    </source>
</evidence>
<dbReference type="SUPFAM" id="SSF50037">
    <property type="entry name" value="C-terminal domain of transcriptional repressors"/>
    <property type="match status" value="1"/>
</dbReference>
<feature type="transmembrane region" description="Helical" evidence="17">
    <location>
        <begin position="665"/>
        <end position="685"/>
    </location>
</feature>
<dbReference type="PANTHER" id="PTHR43185:SF1">
    <property type="entry name" value="FE(2+) TRANSPORTER FEOB"/>
    <property type="match status" value="1"/>
</dbReference>
<dbReference type="Gene3D" id="1.10.287.1770">
    <property type="match status" value="1"/>
</dbReference>
<dbReference type="GO" id="GO:0046914">
    <property type="term" value="F:transition metal ion binding"/>
    <property type="evidence" value="ECO:0007669"/>
    <property type="project" value="InterPro"/>
</dbReference>
<feature type="binding site" evidence="15">
    <location>
        <begin position="122"/>
        <end position="129"/>
    </location>
    <ligand>
        <name>GTP</name>
        <dbReference type="ChEBI" id="CHEBI:37565"/>
        <label>1</label>
    </ligand>
</feature>
<dbReference type="GO" id="GO:0005525">
    <property type="term" value="F:GTP binding"/>
    <property type="evidence" value="ECO:0007669"/>
    <property type="project" value="UniProtKB-KW"/>
</dbReference>
<dbReference type="Gene3D" id="2.30.30.90">
    <property type="match status" value="1"/>
</dbReference>
<feature type="transmembrane region" description="Helical" evidence="17">
    <location>
        <begin position="464"/>
        <end position="488"/>
    </location>
</feature>
<organism evidence="19 20">
    <name type="scientific">Desulfitobacterium dichloroeliminans (strain LMG P-21439 / DCA1)</name>
    <dbReference type="NCBI Taxonomy" id="871963"/>
    <lineage>
        <taxon>Bacteria</taxon>
        <taxon>Bacillati</taxon>
        <taxon>Bacillota</taxon>
        <taxon>Clostridia</taxon>
        <taxon>Eubacteriales</taxon>
        <taxon>Desulfitobacteriaceae</taxon>
        <taxon>Desulfitobacterium</taxon>
    </lineage>
</organism>
<keyword evidence="3 17" id="KW-0813">Transport</keyword>
<keyword evidence="6" id="KW-0997">Cell inner membrane</keyword>
<keyword evidence="16" id="KW-0460">Magnesium</keyword>
<evidence type="ECO:0000256" key="5">
    <source>
        <dbReference type="ARBA" id="ARBA00022496"/>
    </source>
</evidence>
<evidence type="ECO:0000313" key="20">
    <source>
        <dbReference type="Proteomes" id="UP000010797"/>
    </source>
</evidence>
<dbReference type="STRING" id="871963.Desdi_0285"/>
<evidence type="ECO:0000256" key="6">
    <source>
        <dbReference type="ARBA" id="ARBA00022519"/>
    </source>
</evidence>